<dbReference type="Proteomes" id="UP001148313">
    <property type="component" value="Unassembled WGS sequence"/>
</dbReference>
<protein>
    <recommendedName>
        <fullName evidence="6">Cell division protein FtsL</fullName>
    </recommendedName>
</protein>
<evidence type="ECO:0000313" key="5">
    <source>
        <dbReference type="Proteomes" id="UP001148313"/>
    </source>
</evidence>
<dbReference type="EMBL" id="JAPJZH010000008">
    <property type="protein sequence ID" value="MDA4846499.1"/>
    <property type="molecule type" value="Genomic_DNA"/>
</dbReference>
<keyword evidence="5" id="KW-1185">Reference proteome</keyword>
<comment type="caution">
    <text evidence="4">The sequence shown here is derived from an EMBL/GenBank/DDBJ whole genome shotgun (WGS) entry which is preliminary data.</text>
</comment>
<feature type="region of interest" description="Disordered" evidence="2">
    <location>
        <begin position="102"/>
        <end position="121"/>
    </location>
</feature>
<sequence length="121" mass="13707">MLRTIDFIIIGVMAAAAVLTFHVKYRAEEQLAEIKRLEAEIRLEEDTIDLLRADWSLLVQPGRLQELVDAHREELGLEITEPHQMVLPEELPARVQDLPDPVRDMIADMPDPETVTGSVAQ</sequence>
<accession>A0ABT4VP57</accession>
<evidence type="ECO:0000256" key="3">
    <source>
        <dbReference type="SAM" id="Phobius"/>
    </source>
</evidence>
<keyword evidence="1" id="KW-0175">Coiled coil</keyword>
<dbReference type="RefSeq" id="WP_271090253.1">
    <property type="nucleotide sequence ID" value="NZ_JAPJZH010000008.1"/>
</dbReference>
<evidence type="ECO:0000256" key="2">
    <source>
        <dbReference type="SAM" id="MobiDB-lite"/>
    </source>
</evidence>
<keyword evidence="3" id="KW-0472">Membrane</keyword>
<name>A0ABT4VP57_9HYPH</name>
<reference evidence="4" key="1">
    <citation type="submission" date="2022-11" db="EMBL/GenBank/DDBJ databases">
        <title>Hoeflea poritis sp. nov., isolated from scleractinian coral Porites lutea.</title>
        <authorList>
            <person name="Zhang G."/>
            <person name="Wei Q."/>
            <person name="Cai L."/>
        </authorList>
    </citation>
    <scope>NUCLEOTIDE SEQUENCE</scope>
    <source>
        <strain evidence="4">E7-10</strain>
    </source>
</reference>
<feature type="transmembrane region" description="Helical" evidence="3">
    <location>
        <begin position="7"/>
        <end position="25"/>
    </location>
</feature>
<feature type="coiled-coil region" evidence="1">
    <location>
        <begin position="27"/>
        <end position="54"/>
    </location>
</feature>
<organism evidence="4 5">
    <name type="scientific">Hoeflea poritis</name>
    <dbReference type="NCBI Taxonomy" id="2993659"/>
    <lineage>
        <taxon>Bacteria</taxon>
        <taxon>Pseudomonadati</taxon>
        <taxon>Pseudomonadota</taxon>
        <taxon>Alphaproteobacteria</taxon>
        <taxon>Hyphomicrobiales</taxon>
        <taxon>Rhizobiaceae</taxon>
        <taxon>Hoeflea</taxon>
    </lineage>
</organism>
<proteinExistence type="predicted"/>
<evidence type="ECO:0000313" key="4">
    <source>
        <dbReference type="EMBL" id="MDA4846499.1"/>
    </source>
</evidence>
<evidence type="ECO:0008006" key="6">
    <source>
        <dbReference type="Google" id="ProtNLM"/>
    </source>
</evidence>
<evidence type="ECO:0000256" key="1">
    <source>
        <dbReference type="SAM" id="Coils"/>
    </source>
</evidence>
<gene>
    <name evidence="4" type="ORF">OOZ53_14125</name>
</gene>
<keyword evidence="3" id="KW-1133">Transmembrane helix</keyword>
<keyword evidence="3" id="KW-0812">Transmembrane</keyword>